<name>A0A6J6G515_9ZZZZ</name>
<feature type="transmembrane region" description="Helical" evidence="17">
    <location>
        <begin position="353"/>
        <end position="375"/>
    </location>
</feature>
<accession>A0A6J6G515</accession>
<evidence type="ECO:0000256" key="3">
    <source>
        <dbReference type="ARBA" id="ARBA00022475"/>
    </source>
</evidence>
<dbReference type="GO" id="GO:0008360">
    <property type="term" value="P:regulation of cell shape"/>
    <property type="evidence" value="ECO:0007669"/>
    <property type="project" value="UniProtKB-KW"/>
</dbReference>
<evidence type="ECO:0000256" key="4">
    <source>
        <dbReference type="ARBA" id="ARBA00022618"/>
    </source>
</evidence>
<proteinExistence type="predicted"/>
<dbReference type="EMBL" id="CAEZXH010000007">
    <property type="protein sequence ID" value="CAB4676631.1"/>
    <property type="molecule type" value="Genomic_DNA"/>
</dbReference>
<dbReference type="PROSITE" id="PS00428">
    <property type="entry name" value="FTSW_RODA_SPOVE"/>
    <property type="match status" value="1"/>
</dbReference>
<protein>
    <recommendedName>
        <fullName evidence="15">peptidoglycan glycosyltransferase</fullName>
        <ecNumber evidence="15">2.4.99.28</ecNumber>
    </recommendedName>
    <alternativeName>
        <fullName evidence="14">Peptidoglycan polymerase</fullName>
    </alternativeName>
</protein>
<dbReference type="PANTHER" id="PTHR30474">
    <property type="entry name" value="CELL CYCLE PROTEIN"/>
    <property type="match status" value="1"/>
</dbReference>
<dbReference type="AlphaFoldDB" id="A0A6J6G515"/>
<keyword evidence="12" id="KW-0131">Cell cycle</keyword>
<dbReference type="GO" id="GO:0015648">
    <property type="term" value="F:lipid-linked peptidoglycan transporter activity"/>
    <property type="evidence" value="ECO:0007669"/>
    <property type="project" value="TreeGrafter"/>
</dbReference>
<keyword evidence="10 17" id="KW-1133">Transmembrane helix</keyword>
<dbReference type="NCBIfam" id="TIGR02614">
    <property type="entry name" value="ftsW"/>
    <property type="match status" value="1"/>
</dbReference>
<evidence type="ECO:0000313" key="18">
    <source>
        <dbReference type="EMBL" id="CAB4594353.1"/>
    </source>
</evidence>
<feature type="transmembrane region" description="Helical" evidence="17">
    <location>
        <begin position="20"/>
        <end position="41"/>
    </location>
</feature>
<keyword evidence="7 17" id="KW-0812">Transmembrane</keyword>
<evidence type="ECO:0000256" key="2">
    <source>
        <dbReference type="ARBA" id="ARBA00004752"/>
    </source>
</evidence>
<evidence type="ECO:0000256" key="15">
    <source>
        <dbReference type="ARBA" id="ARBA00044770"/>
    </source>
</evidence>
<evidence type="ECO:0000313" key="20">
    <source>
        <dbReference type="EMBL" id="CAB4768314.1"/>
    </source>
</evidence>
<dbReference type="EC" id="2.4.99.28" evidence="15"/>
<keyword evidence="4" id="KW-0132">Cell division</keyword>
<dbReference type="GO" id="GO:0008955">
    <property type="term" value="F:peptidoglycan glycosyltransferase activity"/>
    <property type="evidence" value="ECO:0007669"/>
    <property type="project" value="UniProtKB-EC"/>
</dbReference>
<comment type="catalytic activity">
    <reaction evidence="16">
        <text>[GlcNAc-(1-&gt;4)-Mur2Ac(oyl-L-Ala-gamma-D-Glu-L-Lys-D-Ala-D-Ala)](n)-di-trans,octa-cis-undecaprenyl diphosphate + beta-D-GlcNAc-(1-&gt;4)-Mur2Ac(oyl-L-Ala-gamma-D-Glu-L-Lys-D-Ala-D-Ala)-di-trans,octa-cis-undecaprenyl diphosphate = [GlcNAc-(1-&gt;4)-Mur2Ac(oyl-L-Ala-gamma-D-Glu-L-Lys-D-Ala-D-Ala)](n+1)-di-trans,octa-cis-undecaprenyl diphosphate + di-trans,octa-cis-undecaprenyl diphosphate + H(+)</text>
        <dbReference type="Rhea" id="RHEA:23708"/>
        <dbReference type="Rhea" id="RHEA-COMP:9602"/>
        <dbReference type="Rhea" id="RHEA-COMP:9603"/>
        <dbReference type="ChEBI" id="CHEBI:15378"/>
        <dbReference type="ChEBI" id="CHEBI:58405"/>
        <dbReference type="ChEBI" id="CHEBI:60033"/>
        <dbReference type="ChEBI" id="CHEBI:78435"/>
        <dbReference type="EC" id="2.4.99.28"/>
    </reaction>
</comment>
<dbReference type="InterPro" id="IPR001182">
    <property type="entry name" value="FtsW/RodA"/>
</dbReference>
<evidence type="ECO:0000256" key="6">
    <source>
        <dbReference type="ARBA" id="ARBA00022679"/>
    </source>
</evidence>
<evidence type="ECO:0000313" key="21">
    <source>
        <dbReference type="EMBL" id="CAB5033610.1"/>
    </source>
</evidence>
<keyword evidence="13" id="KW-0961">Cell wall biogenesis/degradation</keyword>
<evidence type="ECO:0000313" key="19">
    <source>
        <dbReference type="EMBL" id="CAB4676631.1"/>
    </source>
</evidence>
<feature type="transmembrane region" description="Helical" evidence="17">
    <location>
        <begin position="287"/>
        <end position="311"/>
    </location>
</feature>
<dbReference type="EMBL" id="CAEZZS010000004">
    <property type="protein sequence ID" value="CAB4768314.1"/>
    <property type="molecule type" value="Genomic_DNA"/>
</dbReference>
<gene>
    <name evidence="18" type="ORF">UFOPK1811_00364</name>
    <name evidence="19" type="ORF">UFOPK2360_00217</name>
    <name evidence="20" type="ORF">UFOPK2922_00186</name>
    <name evidence="21" type="ORF">UFOPK4209_00083</name>
</gene>
<dbReference type="PANTHER" id="PTHR30474:SF2">
    <property type="entry name" value="PEPTIDOGLYCAN GLYCOSYLTRANSFERASE FTSW-RELATED"/>
    <property type="match status" value="1"/>
</dbReference>
<evidence type="ECO:0000256" key="17">
    <source>
        <dbReference type="SAM" id="Phobius"/>
    </source>
</evidence>
<reference evidence="18" key="1">
    <citation type="submission" date="2020-05" db="EMBL/GenBank/DDBJ databases">
        <authorList>
            <person name="Chiriac C."/>
            <person name="Salcher M."/>
            <person name="Ghai R."/>
            <person name="Kavagutti S V."/>
        </authorList>
    </citation>
    <scope>NUCLEOTIDE SEQUENCE</scope>
</reference>
<evidence type="ECO:0000256" key="10">
    <source>
        <dbReference type="ARBA" id="ARBA00022989"/>
    </source>
</evidence>
<sequence length="399" mass="42870">MRKNNLAFKNNIFSNPIAAYNWLLGSAGVLIVLGLIMVLSASGIRSYFTSGSSFSIAGRQFMWFCIGLIPMWLAFKIPPKAWKRLIPALLLLVFGLEIAVFVPGIGVEINGNRNWINLGFFTIQPSEIAKFAIIIWAAQVLARLEKDEIDQRRAVYSLIIGFGLITAPILAGGDLGTTLILAAILMALLFLSGMKLHHLLGIGVVGVVLLFGALMTRQSRLARLSSFLNPFSESNYLGAGWQPAHSIMALASGGIFGVGLGGSRQKWGNLGPEAHTDFIFAVIGEEMGLFGTVTVLLAFLAFVWAGINVAIKTKDPFTRYAVAGIIAWISVQATINIASVVGMFPVVGVPLPFISYGGSALISSMMALGFLVGAARREPGAKAILDKRPPLFIFNRGNK</sequence>
<dbReference type="GO" id="GO:0032153">
    <property type="term" value="C:cell division site"/>
    <property type="evidence" value="ECO:0007669"/>
    <property type="project" value="TreeGrafter"/>
</dbReference>
<keyword evidence="5" id="KW-0328">Glycosyltransferase</keyword>
<dbReference type="GO" id="GO:0009252">
    <property type="term" value="P:peptidoglycan biosynthetic process"/>
    <property type="evidence" value="ECO:0007669"/>
    <property type="project" value="UniProtKB-KW"/>
</dbReference>
<dbReference type="EMBL" id="CAFBPY010000006">
    <property type="protein sequence ID" value="CAB5033610.1"/>
    <property type="molecule type" value="Genomic_DNA"/>
</dbReference>
<feature type="transmembrane region" description="Helical" evidence="17">
    <location>
        <begin position="61"/>
        <end position="78"/>
    </location>
</feature>
<feature type="transmembrane region" description="Helical" evidence="17">
    <location>
        <begin position="323"/>
        <end position="347"/>
    </location>
</feature>
<keyword evidence="9" id="KW-0573">Peptidoglycan synthesis</keyword>
<evidence type="ECO:0000256" key="13">
    <source>
        <dbReference type="ARBA" id="ARBA00023316"/>
    </source>
</evidence>
<evidence type="ECO:0000256" key="16">
    <source>
        <dbReference type="ARBA" id="ARBA00049902"/>
    </source>
</evidence>
<comment type="pathway">
    <text evidence="2">Cell wall biogenesis; peptidoglycan biosynthesis.</text>
</comment>
<evidence type="ECO:0000256" key="12">
    <source>
        <dbReference type="ARBA" id="ARBA00023306"/>
    </source>
</evidence>
<feature type="transmembrane region" description="Helical" evidence="17">
    <location>
        <begin position="85"/>
        <end position="106"/>
    </location>
</feature>
<dbReference type="EMBL" id="CAEZUJ010000009">
    <property type="protein sequence ID" value="CAB4594353.1"/>
    <property type="molecule type" value="Genomic_DNA"/>
</dbReference>
<comment type="subcellular location">
    <subcellularLocation>
        <location evidence="1">Cell membrane</location>
        <topology evidence="1">Multi-pass membrane protein</topology>
    </subcellularLocation>
</comment>
<feature type="transmembrane region" description="Helical" evidence="17">
    <location>
        <begin position="118"/>
        <end position="142"/>
    </location>
</feature>
<keyword evidence="3" id="KW-1003">Cell membrane</keyword>
<evidence type="ECO:0000256" key="9">
    <source>
        <dbReference type="ARBA" id="ARBA00022984"/>
    </source>
</evidence>
<feature type="transmembrane region" description="Helical" evidence="17">
    <location>
        <begin position="199"/>
        <end position="216"/>
    </location>
</feature>
<evidence type="ECO:0000256" key="5">
    <source>
        <dbReference type="ARBA" id="ARBA00022676"/>
    </source>
</evidence>
<dbReference type="InterPro" id="IPR013437">
    <property type="entry name" value="FtsW"/>
</dbReference>
<dbReference type="GO" id="GO:0071555">
    <property type="term" value="P:cell wall organization"/>
    <property type="evidence" value="ECO:0007669"/>
    <property type="project" value="UniProtKB-KW"/>
</dbReference>
<dbReference type="Pfam" id="PF01098">
    <property type="entry name" value="FTSW_RODA_SPOVE"/>
    <property type="match status" value="1"/>
</dbReference>
<dbReference type="GO" id="GO:0005886">
    <property type="term" value="C:plasma membrane"/>
    <property type="evidence" value="ECO:0007669"/>
    <property type="project" value="UniProtKB-SubCell"/>
</dbReference>
<evidence type="ECO:0000256" key="8">
    <source>
        <dbReference type="ARBA" id="ARBA00022960"/>
    </source>
</evidence>
<evidence type="ECO:0000256" key="11">
    <source>
        <dbReference type="ARBA" id="ARBA00023136"/>
    </source>
</evidence>
<evidence type="ECO:0000256" key="7">
    <source>
        <dbReference type="ARBA" id="ARBA00022692"/>
    </source>
</evidence>
<keyword evidence="6" id="KW-0808">Transferase</keyword>
<evidence type="ECO:0000256" key="1">
    <source>
        <dbReference type="ARBA" id="ARBA00004651"/>
    </source>
</evidence>
<feature type="transmembrane region" description="Helical" evidence="17">
    <location>
        <begin position="154"/>
        <end position="171"/>
    </location>
</feature>
<keyword evidence="8" id="KW-0133">Cell shape</keyword>
<feature type="transmembrane region" description="Helical" evidence="17">
    <location>
        <begin position="177"/>
        <end position="194"/>
    </location>
</feature>
<keyword evidence="11 17" id="KW-0472">Membrane</keyword>
<dbReference type="InterPro" id="IPR018365">
    <property type="entry name" value="Cell_cycle_FtsW-rel_CS"/>
</dbReference>
<organism evidence="18">
    <name type="scientific">freshwater metagenome</name>
    <dbReference type="NCBI Taxonomy" id="449393"/>
    <lineage>
        <taxon>unclassified sequences</taxon>
        <taxon>metagenomes</taxon>
        <taxon>ecological metagenomes</taxon>
    </lineage>
</organism>
<evidence type="ECO:0000256" key="14">
    <source>
        <dbReference type="ARBA" id="ARBA00032370"/>
    </source>
</evidence>
<dbReference type="GO" id="GO:0051301">
    <property type="term" value="P:cell division"/>
    <property type="evidence" value="ECO:0007669"/>
    <property type="project" value="UniProtKB-KW"/>
</dbReference>